<sequence length="194" mass="21028">MDLFNVNVGGVQFIDAGLGFFELQFNGTLSTLSAVQLRAYFFQFTIQTGQTTLSNTVLIQGGLQLTLNVFVVGLQFGQLQGLFLDNLLQINVGLVGNIQGHFQFGDLDLQLLLNALDFGLQAGFGFNNASVQLFDFDGILCPFLFDLRSSYLKTGKGAQIGSVFDVDISGTWSSGGGSIRSLSRNSKMLNCIRT</sequence>
<dbReference type="Proteomes" id="UP000037069">
    <property type="component" value="Unassembled WGS sequence"/>
</dbReference>
<organism evidence="1 2">
    <name type="scientific">Lucilia cuprina</name>
    <name type="common">Green bottle fly</name>
    <name type="synonym">Australian sheep blowfly</name>
    <dbReference type="NCBI Taxonomy" id="7375"/>
    <lineage>
        <taxon>Eukaryota</taxon>
        <taxon>Metazoa</taxon>
        <taxon>Ecdysozoa</taxon>
        <taxon>Arthropoda</taxon>
        <taxon>Hexapoda</taxon>
        <taxon>Insecta</taxon>
        <taxon>Pterygota</taxon>
        <taxon>Neoptera</taxon>
        <taxon>Endopterygota</taxon>
        <taxon>Diptera</taxon>
        <taxon>Brachycera</taxon>
        <taxon>Muscomorpha</taxon>
        <taxon>Oestroidea</taxon>
        <taxon>Calliphoridae</taxon>
        <taxon>Luciliinae</taxon>
        <taxon>Lucilia</taxon>
    </lineage>
</organism>
<protein>
    <submittedName>
        <fullName evidence="1">Uncharacterized protein</fullName>
    </submittedName>
</protein>
<name>A0A0L0CLH4_LUCCU</name>
<dbReference type="AlphaFoldDB" id="A0A0L0CLH4"/>
<evidence type="ECO:0000313" key="2">
    <source>
        <dbReference type="Proteomes" id="UP000037069"/>
    </source>
</evidence>
<keyword evidence="2" id="KW-1185">Reference proteome</keyword>
<dbReference type="EMBL" id="JRES01000234">
    <property type="protein sequence ID" value="KNC33082.1"/>
    <property type="molecule type" value="Genomic_DNA"/>
</dbReference>
<accession>A0A0L0CLH4</accession>
<dbReference type="OMA" id="NIQGHFQ"/>
<evidence type="ECO:0000313" key="1">
    <source>
        <dbReference type="EMBL" id="KNC33082.1"/>
    </source>
</evidence>
<gene>
    <name evidence="1" type="ORF">FF38_04698</name>
</gene>
<proteinExistence type="predicted"/>
<comment type="caution">
    <text evidence="1">The sequence shown here is derived from an EMBL/GenBank/DDBJ whole genome shotgun (WGS) entry which is preliminary data.</text>
</comment>
<reference evidence="1 2" key="1">
    <citation type="journal article" date="2015" name="Nat. Commun.">
        <title>Lucilia cuprina genome unlocks parasitic fly biology to underpin future interventions.</title>
        <authorList>
            <person name="Anstead C.A."/>
            <person name="Korhonen P.K."/>
            <person name="Young N.D."/>
            <person name="Hall R.S."/>
            <person name="Jex A.R."/>
            <person name="Murali S.C."/>
            <person name="Hughes D.S."/>
            <person name="Lee S.F."/>
            <person name="Perry T."/>
            <person name="Stroehlein A.J."/>
            <person name="Ansell B.R."/>
            <person name="Breugelmans B."/>
            <person name="Hofmann A."/>
            <person name="Qu J."/>
            <person name="Dugan S."/>
            <person name="Lee S.L."/>
            <person name="Chao H."/>
            <person name="Dinh H."/>
            <person name="Han Y."/>
            <person name="Doddapaneni H.V."/>
            <person name="Worley K.C."/>
            <person name="Muzny D.M."/>
            <person name="Ioannidis P."/>
            <person name="Waterhouse R.M."/>
            <person name="Zdobnov E.M."/>
            <person name="James P.J."/>
            <person name="Bagnall N.H."/>
            <person name="Kotze A.C."/>
            <person name="Gibbs R.A."/>
            <person name="Richards S."/>
            <person name="Batterham P."/>
            <person name="Gasser R.B."/>
        </authorList>
    </citation>
    <scope>NUCLEOTIDE SEQUENCE [LARGE SCALE GENOMIC DNA]</scope>
    <source>
        <strain evidence="1 2">LS</strain>
        <tissue evidence="1">Full body</tissue>
    </source>
</reference>